<keyword evidence="2" id="KW-0808">Transferase</keyword>
<reference evidence="3 4" key="1">
    <citation type="submission" date="2015-12" db="EMBL/GenBank/DDBJ databases">
        <title>Complete genome of Roseateles depolymerans KCTC 42856.</title>
        <authorList>
            <person name="Kim K.M."/>
        </authorList>
    </citation>
    <scope>NUCLEOTIDE SEQUENCE [LARGE SCALE GENOMIC DNA]</scope>
    <source>
        <strain evidence="3 4">KCTC 42856</strain>
    </source>
</reference>
<dbReference type="GO" id="GO:0008168">
    <property type="term" value="F:methyltransferase activity"/>
    <property type="evidence" value="ECO:0007669"/>
    <property type="project" value="UniProtKB-KW"/>
</dbReference>
<organism evidence="3 4">
    <name type="scientific">Roseateles depolymerans</name>
    <dbReference type="NCBI Taxonomy" id="76731"/>
    <lineage>
        <taxon>Bacteria</taxon>
        <taxon>Pseudomonadati</taxon>
        <taxon>Pseudomonadota</taxon>
        <taxon>Betaproteobacteria</taxon>
        <taxon>Burkholderiales</taxon>
        <taxon>Sphaerotilaceae</taxon>
        <taxon>Roseateles</taxon>
    </lineage>
</organism>
<dbReference type="SUPFAM" id="SSF53335">
    <property type="entry name" value="S-adenosyl-L-methionine-dependent methyltransferases"/>
    <property type="match status" value="1"/>
</dbReference>
<dbReference type="STRING" id="76731.RD2015_4103"/>
<dbReference type="PANTHER" id="PTHR13090:SF1">
    <property type="entry name" value="ARGININE-HYDROXYLASE NDUFAF5, MITOCHONDRIAL"/>
    <property type="match status" value="1"/>
</dbReference>
<dbReference type="GO" id="GO:0032259">
    <property type="term" value="P:methylation"/>
    <property type="evidence" value="ECO:0007669"/>
    <property type="project" value="UniProtKB-KW"/>
</dbReference>
<dbReference type="InterPro" id="IPR029063">
    <property type="entry name" value="SAM-dependent_MTases_sf"/>
</dbReference>
<evidence type="ECO:0000313" key="3">
    <source>
        <dbReference type="EMBL" id="ALV08552.1"/>
    </source>
</evidence>
<evidence type="ECO:0000256" key="1">
    <source>
        <dbReference type="ARBA" id="ARBA00022603"/>
    </source>
</evidence>
<dbReference type="KEGG" id="rdp:RD2015_4103"/>
<evidence type="ECO:0000313" key="4">
    <source>
        <dbReference type="Proteomes" id="UP000060699"/>
    </source>
</evidence>
<dbReference type="Proteomes" id="UP000060699">
    <property type="component" value="Chromosome"/>
</dbReference>
<evidence type="ECO:0000256" key="2">
    <source>
        <dbReference type="ARBA" id="ARBA00022679"/>
    </source>
</evidence>
<dbReference type="Gene3D" id="3.40.50.150">
    <property type="entry name" value="Vaccinia Virus protein VP39"/>
    <property type="match status" value="1"/>
</dbReference>
<dbReference type="EMBL" id="CP013729">
    <property type="protein sequence ID" value="ALV08552.1"/>
    <property type="molecule type" value="Genomic_DNA"/>
</dbReference>
<keyword evidence="1" id="KW-0489">Methyltransferase</keyword>
<dbReference type="RefSeq" id="WP_083525842.1">
    <property type="nucleotide sequence ID" value="NZ_CP013729.1"/>
</dbReference>
<sequence length="305" mass="33995">MSGNEALPPGTQQIDAAAARRQRRRLALAEQPPWLHQEVAQRMLDRLPVIKLQPAQVLQRRPSVGGGDAGLRQQYPQAVQQWCEPDDAVRAHWQQRLRRGWMQSMLERLRGGMTPELVAQAPAGAAQLLWSNMELHAETDKPGLIAEWHAALAVDGFLMFSCFGPDSFLELRQLYTQQGWGVPTPEWVDMHDLGDMLVHAGFADPVMDQEHLRLTWATPASLLADLRALGGNVSVLRTPGLRGRQWHSRLLAALESLRGPDGRLGLSVELVYGHAFKPQPRVKVAAQTEVSLEQMRAMIRGPGKH</sequence>
<proteinExistence type="predicted"/>
<protein>
    <submittedName>
        <fullName evidence="3">Biotin synthesis protein BioC</fullName>
    </submittedName>
</protein>
<accession>A0A0U3CIR1</accession>
<dbReference type="AlphaFoldDB" id="A0A0U3CIR1"/>
<name>A0A0U3CIR1_9BURK</name>
<dbReference type="PANTHER" id="PTHR13090">
    <property type="entry name" value="ARGININE-HYDROXYLASE NDUFAF5, MITOCHONDRIAL"/>
    <property type="match status" value="1"/>
</dbReference>
<keyword evidence="4" id="KW-1185">Reference proteome</keyword>
<gene>
    <name evidence="3" type="ORF">RD2015_4103</name>
</gene>
<dbReference type="InterPro" id="IPR050602">
    <property type="entry name" value="Malonyl-ACP_OMT"/>
</dbReference>